<dbReference type="PROSITE" id="PS00677">
    <property type="entry name" value="DAO"/>
    <property type="match status" value="1"/>
</dbReference>
<comment type="similarity">
    <text evidence="2">Belongs to the DAMOX/DASOX family.</text>
</comment>
<dbReference type="GO" id="GO:0071949">
    <property type="term" value="F:FAD binding"/>
    <property type="evidence" value="ECO:0007669"/>
    <property type="project" value="InterPro"/>
</dbReference>
<dbReference type="GO" id="GO:0003884">
    <property type="term" value="F:D-amino-acid oxidase activity"/>
    <property type="evidence" value="ECO:0007669"/>
    <property type="project" value="InterPro"/>
</dbReference>
<evidence type="ECO:0000256" key="5">
    <source>
        <dbReference type="ARBA" id="ARBA00023002"/>
    </source>
</evidence>
<accession>A0A3M7BZ33</accession>
<dbReference type="EMBL" id="QWIN01000986">
    <property type="protein sequence ID" value="RMY45004.1"/>
    <property type="molecule type" value="Genomic_DNA"/>
</dbReference>
<dbReference type="PANTHER" id="PTHR11530">
    <property type="entry name" value="D-AMINO ACID OXIDASE"/>
    <property type="match status" value="1"/>
</dbReference>
<evidence type="ECO:0000259" key="8">
    <source>
        <dbReference type="Pfam" id="PF01266"/>
    </source>
</evidence>
<organism evidence="9 10">
    <name type="scientific">Hortaea werneckii</name>
    <name type="common">Black yeast</name>
    <name type="synonym">Cladosporium werneckii</name>
    <dbReference type="NCBI Taxonomy" id="91943"/>
    <lineage>
        <taxon>Eukaryota</taxon>
        <taxon>Fungi</taxon>
        <taxon>Dikarya</taxon>
        <taxon>Ascomycota</taxon>
        <taxon>Pezizomycotina</taxon>
        <taxon>Dothideomycetes</taxon>
        <taxon>Dothideomycetidae</taxon>
        <taxon>Mycosphaerellales</taxon>
        <taxon>Teratosphaeriaceae</taxon>
        <taxon>Hortaea</taxon>
    </lineage>
</organism>
<evidence type="ECO:0000256" key="4">
    <source>
        <dbReference type="ARBA" id="ARBA00022827"/>
    </source>
</evidence>
<evidence type="ECO:0000256" key="3">
    <source>
        <dbReference type="ARBA" id="ARBA00022630"/>
    </source>
</evidence>
<keyword evidence="5" id="KW-0560">Oxidoreductase</keyword>
<keyword evidence="7" id="KW-0732">Signal</keyword>
<feature type="binding site" evidence="6">
    <location>
        <position position="329"/>
    </location>
    <ligand>
        <name>D-dopa</name>
        <dbReference type="ChEBI" id="CHEBI:149689"/>
    </ligand>
</feature>
<dbReference type="GO" id="GO:0005737">
    <property type="term" value="C:cytoplasm"/>
    <property type="evidence" value="ECO:0007669"/>
    <property type="project" value="TreeGrafter"/>
</dbReference>
<sequence>MSSKGHVVVLGAGVTGLTSAVFLTEAGYEVTIIAAHVPGDTSIEYTSPWAGAHWRTHADPRDTRMRDWDVQTYQYWQGIIERERLNPSSPQAVRDNPSDEAVLTSNQLYESHHYWNGPVREELWWAPYVDDFRELSTSQEPLLSINGQLPAEAKIQNAAANRSIAINVPQYLLYLQERAKSLGVKVIKARMGTDAGLANVLKSAAAIASDDSQRHKSPPDCFINASGMGAKKLCGDEAMYPIRGQTVLVKGEAERIRTQLGEGYNAYCIPRPGSGTTILGGTKEANNWSEGVDSATTDKILKQCSFIVPELLTGKDGGFEVISVQCGLRPGRHGGARVEIEKVEGLNVVHAYGHAGAGYQNSVGSARLVVKLVNESMTATSLSARL</sequence>
<comment type="cofactor">
    <cofactor evidence="1 6">
        <name>FAD</name>
        <dbReference type="ChEBI" id="CHEBI:57692"/>
    </cofactor>
</comment>
<feature type="binding site" evidence="6">
    <location>
        <position position="267"/>
    </location>
    <ligand>
        <name>D-dopa</name>
        <dbReference type="ChEBI" id="CHEBI:149689"/>
    </ligand>
</feature>
<dbReference type="Gene3D" id="3.30.9.10">
    <property type="entry name" value="D-Amino Acid Oxidase, subunit A, domain 2"/>
    <property type="match status" value="1"/>
</dbReference>
<feature type="binding site" evidence="6">
    <location>
        <begin position="46"/>
        <end position="47"/>
    </location>
    <ligand>
        <name>FAD</name>
        <dbReference type="ChEBI" id="CHEBI:57692"/>
    </ligand>
</feature>
<gene>
    <name evidence="9" type="ORF">D0865_10189</name>
</gene>
<dbReference type="PIRSF" id="PIRSF000189">
    <property type="entry name" value="D-aa_oxidase"/>
    <property type="match status" value="1"/>
</dbReference>
<comment type="caution">
    <text evidence="9">The sequence shown here is derived from an EMBL/GenBank/DDBJ whole genome shotgun (WGS) entry which is preliminary data.</text>
</comment>
<evidence type="ECO:0000313" key="9">
    <source>
        <dbReference type="EMBL" id="RMY45004.1"/>
    </source>
</evidence>
<dbReference type="SUPFAM" id="SSF54373">
    <property type="entry name" value="FAD-linked reductases, C-terminal domain"/>
    <property type="match status" value="1"/>
</dbReference>
<dbReference type="Proteomes" id="UP000270230">
    <property type="component" value="Unassembled WGS sequence"/>
</dbReference>
<evidence type="ECO:0000313" key="10">
    <source>
        <dbReference type="Proteomes" id="UP000270230"/>
    </source>
</evidence>
<dbReference type="Pfam" id="PF01266">
    <property type="entry name" value="DAO"/>
    <property type="match status" value="1"/>
</dbReference>
<keyword evidence="3" id="KW-0285">Flavoprotein</keyword>
<dbReference type="PANTHER" id="PTHR11530:SF11">
    <property type="entry name" value="D-ASPARTATE OXIDASE"/>
    <property type="match status" value="1"/>
</dbReference>
<dbReference type="AlphaFoldDB" id="A0A3M7BZ33"/>
<evidence type="ECO:0000256" key="2">
    <source>
        <dbReference type="ARBA" id="ARBA00006730"/>
    </source>
</evidence>
<evidence type="ECO:0000256" key="7">
    <source>
        <dbReference type="SAM" id="SignalP"/>
    </source>
</evidence>
<evidence type="ECO:0000256" key="6">
    <source>
        <dbReference type="PIRSR" id="PIRSR000189-1"/>
    </source>
</evidence>
<reference evidence="9 10" key="1">
    <citation type="journal article" date="2018" name="BMC Genomics">
        <title>Genomic evidence for intraspecific hybridization in a clonal and extremely halotolerant yeast.</title>
        <authorList>
            <person name="Gostincar C."/>
            <person name="Stajich J.E."/>
            <person name="Zupancic J."/>
            <person name="Zalar P."/>
            <person name="Gunde-Cimerman N."/>
        </authorList>
    </citation>
    <scope>NUCLEOTIDE SEQUENCE [LARGE SCALE GENOMIC DNA]</scope>
    <source>
        <strain evidence="9 10">EXF-151</strain>
    </source>
</reference>
<evidence type="ECO:0000256" key="1">
    <source>
        <dbReference type="ARBA" id="ARBA00001974"/>
    </source>
</evidence>
<proteinExistence type="inferred from homology"/>
<feature type="domain" description="FAD dependent oxidoreductase" evidence="8">
    <location>
        <begin position="6"/>
        <end position="372"/>
    </location>
</feature>
<dbReference type="InterPro" id="IPR006076">
    <property type="entry name" value="FAD-dep_OxRdtase"/>
</dbReference>
<feature type="signal peptide" evidence="7">
    <location>
        <begin position="1"/>
        <end position="20"/>
    </location>
</feature>
<dbReference type="InterPro" id="IPR006181">
    <property type="entry name" value="D-amino_acid_oxidase_CS"/>
</dbReference>
<name>A0A3M7BZ33_HORWE</name>
<protein>
    <recommendedName>
        <fullName evidence="8">FAD dependent oxidoreductase domain-containing protein</fullName>
    </recommendedName>
</protein>
<dbReference type="OrthoDB" id="2015447at2759"/>
<feature type="binding site" evidence="6">
    <location>
        <position position="356"/>
    </location>
    <ligand>
        <name>D-dopa</name>
        <dbReference type="ChEBI" id="CHEBI:149689"/>
    </ligand>
</feature>
<dbReference type="GO" id="GO:0019478">
    <property type="term" value="P:D-amino acid catabolic process"/>
    <property type="evidence" value="ECO:0007669"/>
    <property type="project" value="TreeGrafter"/>
</dbReference>
<dbReference type="SUPFAM" id="SSF51971">
    <property type="entry name" value="Nucleotide-binding domain"/>
    <property type="match status" value="1"/>
</dbReference>
<keyword evidence="4 6" id="KW-0274">FAD</keyword>
<dbReference type="Gene3D" id="3.40.50.720">
    <property type="entry name" value="NAD(P)-binding Rossmann-like Domain"/>
    <property type="match status" value="1"/>
</dbReference>
<feature type="chain" id="PRO_5018170784" description="FAD dependent oxidoreductase domain-containing protein" evidence="7">
    <location>
        <begin position="21"/>
        <end position="386"/>
    </location>
</feature>
<dbReference type="InterPro" id="IPR023209">
    <property type="entry name" value="DAO"/>
</dbReference>